<sequence>MATTATKQQPSGPVLDWSAGHGPVTGALSATTGAFAVAATGAATAMPPGWALMVGTAGALGHTIAGLRVRNAGRTLATRAASWLIGAGWTTWAMTHGPLTWAALGSLATVGVGIGAAARSVALYEEAREEEAIAAEQRAIARELSAERRAIAEQWVERIQRICSIAVRVLAVEMWPTGTGYSLDLEPQGGITYDRVAQYSVALSADAKLPHGCTATASAGIHQGRVILDVTTVNVLSEDCPYPDDYGPLSVLTGLPWGVRTNADVVPVYLREQCALVVGPTGSGKTNLVHTILAGFARAQDVLTWVIDLNAGSAGLPWVLPALNGELQREDGLPVRPGIDWLAASYDEAMLMLDAALAIGLHRKRAYQDLLAKANTDLLPVSARIPQIMLVIDEGAEILVSTDREMKQLAKKILEVIRMLRAMGIRTVLTALGATGSVLGNLMIRREAKVRVALTGGETEGMDLGKMFPGRRGLRVEQAPYKGSGFMGTPESPAALFKAWRILPNQIRDITAATSDLHPCLDDISARAAGPAYARRWDAERTAWMRDLTPDDPTDPGPEPSGSAGGGLNLSALRGPRVEQASPEDEMLRRFREQIDAQFATAPDPNTPVEQVQPAAGQGLNLSALRGEQDSPAQQAALAVLLAAGPEGTGASAIARALADEYGTNRQTVAGWLKTWVEEGTAVRVGEGTKARYVHHRHAPE</sequence>
<evidence type="ECO:0000256" key="2">
    <source>
        <dbReference type="SAM" id="MobiDB-lite"/>
    </source>
</evidence>
<dbReference type="EMBL" id="BMTD01000002">
    <property type="protein sequence ID" value="GGU84447.1"/>
    <property type="molecule type" value="Genomic_DNA"/>
</dbReference>
<dbReference type="SUPFAM" id="SSF52540">
    <property type="entry name" value="P-loop containing nucleoside triphosphate hydrolases"/>
    <property type="match status" value="1"/>
</dbReference>
<keyword evidence="1" id="KW-0547">Nucleotide-binding</keyword>
<dbReference type="GO" id="GO:0003677">
    <property type="term" value="F:DNA binding"/>
    <property type="evidence" value="ECO:0007669"/>
    <property type="project" value="InterPro"/>
</dbReference>
<keyword evidence="1" id="KW-0067">ATP-binding</keyword>
<dbReference type="InterPro" id="IPR027417">
    <property type="entry name" value="P-loop_NTPase"/>
</dbReference>
<feature type="binding site" evidence="1">
    <location>
        <begin position="279"/>
        <end position="286"/>
    </location>
    <ligand>
        <name>ATP</name>
        <dbReference type="ChEBI" id="CHEBI:30616"/>
    </ligand>
</feature>
<reference evidence="4" key="1">
    <citation type="journal article" date="2014" name="Int. J. Syst. Evol. Microbiol.">
        <title>Complete genome sequence of Corynebacterium casei LMG S-19264T (=DSM 44701T), isolated from a smear-ripened cheese.</title>
        <authorList>
            <consortium name="US DOE Joint Genome Institute (JGI-PGF)"/>
            <person name="Walter F."/>
            <person name="Albersmeier A."/>
            <person name="Kalinowski J."/>
            <person name="Ruckert C."/>
        </authorList>
    </citation>
    <scope>NUCLEOTIDE SEQUENCE</scope>
    <source>
        <strain evidence="4">JCM 4369</strain>
    </source>
</reference>
<dbReference type="RefSeq" id="WP_191872021.1">
    <property type="nucleotide sequence ID" value="NZ_BMTD01000002.1"/>
</dbReference>
<name>A0A918M9F3_9ACTN</name>
<dbReference type="AlphaFoldDB" id="A0A918M9F3"/>
<evidence type="ECO:0000313" key="5">
    <source>
        <dbReference type="Proteomes" id="UP000618795"/>
    </source>
</evidence>
<dbReference type="Gene3D" id="3.40.50.300">
    <property type="entry name" value="P-loop containing nucleotide triphosphate hydrolases"/>
    <property type="match status" value="1"/>
</dbReference>
<keyword evidence="5" id="KW-1185">Reference proteome</keyword>
<feature type="domain" description="FtsK" evidence="3">
    <location>
        <begin position="263"/>
        <end position="463"/>
    </location>
</feature>
<dbReference type="PROSITE" id="PS50901">
    <property type="entry name" value="FTSK"/>
    <property type="match status" value="1"/>
</dbReference>
<comment type="caution">
    <text evidence="4">The sequence shown here is derived from an EMBL/GenBank/DDBJ whole genome shotgun (WGS) entry which is preliminary data.</text>
</comment>
<dbReference type="GO" id="GO:0005524">
    <property type="term" value="F:ATP binding"/>
    <property type="evidence" value="ECO:0007669"/>
    <property type="project" value="UniProtKB-UniRule"/>
</dbReference>
<evidence type="ECO:0000259" key="3">
    <source>
        <dbReference type="PROSITE" id="PS50901"/>
    </source>
</evidence>
<dbReference type="Proteomes" id="UP000618795">
    <property type="component" value="Unassembled WGS sequence"/>
</dbReference>
<protein>
    <recommendedName>
        <fullName evidence="3">FtsK domain-containing protein</fullName>
    </recommendedName>
</protein>
<evidence type="ECO:0000256" key="1">
    <source>
        <dbReference type="PROSITE-ProRule" id="PRU00289"/>
    </source>
</evidence>
<gene>
    <name evidence="4" type="ORF">GCM10010260_16880</name>
</gene>
<accession>A0A918M9F3</accession>
<dbReference type="InterPro" id="IPR002543">
    <property type="entry name" value="FtsK_dom"/>
</dbReference>
<evidence type="ECO:0000313" key="4">
    <source>
        <dbReference type="EMBL" id="GGU84447.1"/>
    </source>
</evidence>
<reference evidence="4" key="2">
    <citation type="submission" date="2020-09" db="EMBL/GenBank/DDBJ databases">
        <authorList>
            <person name="Sun Q."/>
            <person name="Ohkuma M."/>
        </authorList>
    </citation>
    <scope>NUCLEOTIDE SEQUENCE</scope>
    <source>
        <strain evidence="4">JCM 4369</strain>
    </source>
</reference>
<proteinExistence type="predicted"/>
<feature type="region of interest" description="Disordered" evidence="2">
    <location>
        <begin position="546"/>
        <end position="572"/>
    </location>
</feature>
<organism evidence="4 5">
    <name type="scientific">Streptomyces filipinensis</name>
    <dbReference type="NCBI Taxonomy" id="66887"/>
    <lineage>
        <taxon>Bacteria</taxon>
        <taxon>Bacillati</taxon>
        <taxon>Actinomycetota</taxon>
        <taxon>Actinomycetes</taxon>
        <taxon>Kitasatosporales</taxon>
        <taxon>Streptomycetaceae</taxon>
        <taxon>Streptomyces</taxon>
    </lineage>
</organism>